<dbReference type="Proteomes" id="UP000271624">
    <property type="component" value="Unassembled WGS sequence"/>
</dbReference>
<dbReference type="OrthoDB" id="505288at2"/>
<protein>
    <submittedName>
        <fullName evidence="2">Uncharacterized protein</fullName>
    </submittedName>
</protein>
<dbReference type="RefSeq" id="WP_127086712.1">
    <property type="nucleotide sequence ID" value="NZ_RSCL01000036.1"/>
</dbReference>
<evidence type="ECO:0000313" key="2">
    <source>
        <dbReference type="EMBL" id="RUS96531.1"/>
    </source>
</evidence>
<evidence type="ECO:0000313" key="3">
    <source>
        <dbReference type="Proteomes" id="UP000271624"/>
    </source>
</evidence>
<dbReference type="AlphaFoldDB" id="A0A433URQ5"/>
<gene>
    <name evidence="2" type="ORF">DSM106972_087180</name>
</gene>
<comment type="caution">
    <text evidence="2">The sequence shown here is derived from an EMBL/GenBank/DDBJ whole genome shotgun (WGS) entry which is preliminary data.</text>
</comment>
<dbReference type="EMBL" id="RSCL01000036">
    <property type="protein sequence ID" value="RUS96531.1"/>
    <property type="molecule type" value="Genomic_DNA"/>
</dbReference>
<keyword evidence="3" id="KW-1185">Reference proteome</keyword>
<evidence type="ECO:0000256" key="1">
    <source>
        <dbReference type="SAM" id="MobiDB-lite"/>
    </source>
</evidence>
<feature type="region of interest" description="Disordered" evidence="1">
    <location>
        <begin position="171"/>
        <end position="222"/>
    </location>
</feature>
<feature type="compositionally biased region" description="Polar residues" evidence="1">
    <location>
        <begin position="197"/>
        <end position="222"/>
    </location>
</feature>
<organism evidence="2 3">
    <name type="scientific">Dulcicalothrix desertica PCC 7102</name>
    <dbReference type="NCBI Taxonomy" id="232991"/>
    <lineage>
        <taxon>Bacteria</taxon>
        <taxon>Bacillati</taxon>
        <taxon>Cyanobacteriota</taxon>
        <taxon>Cyanophyceae</taxon>
        <taxon>Nostocales</taxon>
        <taxon>Calotrichaceae</taxon>
        <taxon>Dulcicalothrix</taxon>
    </lineage>
</organism>
<proteinExistence type="predicted"/>
<sequence length="351" mass="39656">MEHLDFTASCATFQLSSGGEQELAVASTPNSNVDQINTNNPEALSEAEVLELQSLESTVQRGLRAFWEIGQALRILRDKRLYRQCYDTFEEYCINRWEMSRRSAYYLIDAAAVYENVNHGSQILPANERQARPLTALPPSEQQKVWQQAVSTAPNGKITATHIIQVVKAYQKQNDNSESNRSKGKKKLKSRTEHKSYTPQSVDTATSHAGHTQPKSSCTPSTPIRSCWNCLNCSPELLEEKENFYCYQLGKLNFLEKDGETRAHECEYWTYRNSEPELKLSRIPSLETVALTLHIPAYLQREMQDIAKSSGLNLTEWATRILTEAVASSNGADELTINGETFEILREPATL</sequence>
<name>A0A433URQ5_9CYAN</name>
<accession>A0A433URQ5</accession>
<reference evidence="2" key="1">
    <citation type="submission" date="2018-12" db="EMBL/GenBank/DDBJ databases">
        <authorList>
            <person name="Will S."/>
            <person name="Neumann-Schaal M."/>
            <person name="Henke P."/>
        </authorList>
    </citation>
    <scope>NUCLEOTIDE SEQUENCE</scope>
    <source>
        <strain evidence="2">PCC 7102</strain>
    </source>
</reference>
<reference evidence="2" key="2">
    <citation type="journal article" date="2019" name="Genome Biol. Evol.">
        <title>Day and night: Metabolic profiles and evolutionary relationships of six axenic non-marine cyanobacteria.</title>
        <authorList>
            <person name="Will S.E."/>
            <person name="Henke P."/>
            <person name="Boedeker C."/>
            <person name="Huang S."/>
            <person name="Brinkmann H."/>
            <person name="Rohde M."/>
            <person name="Jarek M."/>
            <person name="Friedl T."/>
            <person name="Seufert S."/>
            <person name="Schumacher M."/>
            <person name="Overmann J."/>
            <person name="Neumann-Schaal M."/>
            <person name="Petersen J."/>
        </authorList>
    </citation>
    <scope>NUCLEOTIDE SEQUENCE [LARGE SCALE GENOMIC DNA]</scope>
    <source>
        <strain evidence="2">PCC 7102</strain>
    </source>
</reference>